<dbReference type="AlphaFoldDB" id="A0A7S2BN86"/>
<dbReference type="GO" id="GO:0005737">
    <property type="term" value="C:cytoplasm"/>
    <property type="evidence" value="ECO:0007669"/>
    <property type="project" value="TreeGrafter"/>
</dbReference>
<dbReference type="PANTHER" id="PTHR12976">
    <property type="entry name" value="RETINAL ROD RHODOPSIN-SENSITIVE CGMP 3',5'-CYCLIC PHOSPHODIESTERASE DELTA-SUBUNIT"/>
    <property type="match status" value="1"/>
</dbReference>
<proteinExistence type="inferred from homology"/>
<dbReference type="Gene3D" id="2.70.50.40">
    <property type="entry name" value="GMP phosphodiesterase, delta subunit"/>
    <property type="match status" value="1"/>
</dbReference>
<dbReference type="EMBL" id="HBGU01005274">
    <property type="protein sequence ID" value="CAD9401911.1"/>
    <property type="molecule type" value="Transcribed_RNA"/>
</dbReference>
<evidence type="ECO:0000313" key="3">
    <source>
        <dbReference type="EMBL" id="CAD9401911.1"/>
    </source>
</evidence>
<reference evidence="3" key="1">
    <citation type="submission" date="2021-01" db="EMBL/GenBank/DDBJ databases">
        <authorList>
            <person name="Corre E."/>
            <person name="Pelletier E."/>
            <person name="Niang G."/>
            <person name="Scheremetjew M."/>
            <person name="Finn R."/>
            <person name="Kale V."/>
            <person name="Holt S."/>
            <person name="Cochrane G."/>
            <person name="Meng A."/>
            <person name="Brown T."/>
            <person name="Cohen L."/>
        </authorList>
    </citation>
    <scope>NUCLEOTIDE SEQUENCE</scope>
    <source>
        <strain evidence="3">UTEX LB 985</strain>
    </source>
</reference>
<dbReference type="Pfam" id="PF05351">
    <property type="entry name" value="GMP_PDE_delta"/>
    <property type="match status" value="1"/>
</dbReference>
<dbReference type="InterPro" id="IPR008015">
    <property type="entry name" value="PDED_dom"/>
</dbReference>
<organism evidence="3">
    <name type="scientific">Haptolina brevifila</name>
    <dbReference type="NCBI Taxonomy" id="156173"/>
    <lineage>
        <taxon>Eukaryota</taxon>
        <taxon>Haptista</taxon>
        <taxon>Haptophyta</taxon>
        <taxon>Prymnesiophyceae</taxon>
        <taxon>Prymnesiales</taxon>
        <taxon>Prymnesiaceae</taxon>
        <taxon>Haptolina</taxon>
    </lineage>
</organism>
<sequence>MADTELLGSMQHAALDDPQPEIIAPSDERAMAILDGFRIDWMNMSDADTGEVLWEESGWDDLLTEREIHIPARILRCRGVSREFQFSSVEMLEGLRLEQRIFFNGGLMEEWFFHFGFVIPNSTNTWQQTIEAAEESKMLPAAALDGNVLIETAFYDDDLLVCKMLLRVFYDM</sequence>
<feature type="domain" description="GMP phosphodiesterase delta subunit" evidence="2">
    <location>
        <begin position="32"/>
        <end position="170"/>
    </location>
</feature>
<accession>A0A7S2BN86</accession>
<dbReference type="InterPro" id="IPR037036">
    <property type="entry name" value="PDED_dom_sf"/>
</dbReference>
<evidence type="ECO:0000259" key="2">
    <source>
        <dbReference type="Pfam" id="PF05351"/>
    </source>
</evidence>
<evidence type="ECO:0000256" key="1">
    <source>
        <dbReference type="ARBA" id="ARBA00008102"/>
    </source>
</evidence>
<name>A0A7S2BN86_9EUKA</name>
<gene>
    <name evidence="3" type="ORF">CBRE1094_LOCUS2848</name>
</gene>
<dbReference type="InterPro" id="IPR014756">
    <property type="entry name" value="Ig_E-set"/>
</dbReference>
<dbReference type="PANTHER" id="PTHR12976:SF0">
    <property type="entry name" value="RETINAL ROD RHODOPSIN-SENSITIVE CGMP 3',5'-CYCLIC PHOSPHODIESTERASE SUBUNIT DELTA"/>
    <property type="match status" value="1"/>
</dbReference>
<dbReference type="SUPFAM" id="SSF81296">
    <property type="entry name" value="E set domains"/>
    <property type="match status" value="1"/>
</dbReference>
<comment type="similarity">
    <text evidence="1">Belongs to the PDE6D/unc-119 family.</text>
</comment>
<protein>
    <recommendedName>
        <fullName evidence="2">GMP phosphodiesterase delta subunit domain-containing protein</fullName>
    </recommendedName>
</protein>